<reference evidence="1" key="1">
    <citation type="submission" date="2020-01" db="EMBL/GenBank/DDBJ databases">
        <authorList>
            <consortium name="DOE Joint Genome Institute"/>
            <person name="Haridas S."/>
            <person name="Albert R."/>
            <person name="Binder M."/>
            <person name="Bloem J."/>
            <person name="Labutti K."/>
            <person name="Salamov A."/>
            <person name="Andreopoulos B."/>
            <person name="Baker S.E."/>
            <person name="Barry K."/>
            <person name="Bills G."/>
            <person name="Bluhm B.H."/>
            <person name="Cannon C."/>
            <person name="Castanera R."/>
            <person name="Culley D.E."/>
            <person name="Daum C."/>
            <person name="Ezra D."/>
            <person name="Gonzalez J.B."/>
            <person name="Henrissat B."/>
            <person name="Kuo A."/>
            <person name="Liang C."/>
            <person name="Lipzen A."/>
            <person name="Lutzoni F."/>
            <person name="Magnuson J."/>
            <person name="Mondo S."/>
            <person name="Nolan M."/>
            <person name="Ohm R."/>
            <person name="Pangilinan J."/>
            <person name="Park H.-J."/>
            <person name="Ramirez L."/>
            <person name="Alfaro M."/>
            <person name="Sun H."/>
            <person name="Tritt A."/>
            <person name="Yoshinaga Y."/>
            <person name="Zwiers L.-H."/>
            <person name="Turgeon B.G."/>
            <person name="Goodwin S.B."/>
            <person name="Spatafora J.W."/>
            <person name="Crous P.W."/>
            <person name="Grigoriev I.V."/>
        </authorList>
    </citation>
    <scope>NUCLEOTIDE SEQUENCE</scope>
    <source>
        <strain evidence="1">CBS 394.84</strain>
    </source>
</reference>
<dbReference type="GeneID" id="63854909"/>
<organism evidence="1 2">
    <name type="scientific">Cucurbitaria berberidis CBS 394.84</name>
    <dbReference type="NCBI Taxonomy" id="1168544"/>
    <lineage>
        <taxon>Eukaryota</taxon>
        <taxon>Fungi</taxon>
        <taxon>Dikarya</taxon>
        <taxon>Ascomycota</taxon>
        <taxon>Pezizomycotina</taxon>
        <taxon>Dothideomycetes</taxon>
        <taxon>Pleosporomycetidae</taxon>
        <taxon>Pleosporales</taxon>
        <taxon>Pleosporineae</taxon>
        <taxon>Cucurbitariaceae</taxon>
        <taxon>Cucurbitaria</taxon>
    </lineage>
</organism>
<name>A0A9P4GLC5_9PLEO</name>
<protein>
    <submittedName>
        <fullName evidence="1">Uncharacterized protein</fullName>
    </submittedName>
</protein>
<accession>A0A9P4GLC5</accession>
<dbReference type="RefSeq" id="XP_040790019.1">
    <property type="nucleotide sequence ID" value="XM_040937659.1"/>
</dbReference>
<sequence length="502" mass="56458">METTHGSNGPGVSEIDDSFDAKFHYERDERLDVKPIIKCNSECSESVDERGLLEASLSYAEKPQKVARKRTKCSNSVKSGEKLRVGCPFYKKDPKKHQKGSCRGVGYAEMGKLKDHLKDVHQLPKSIYKHKLNFKERKFTSLRGIDRKWKLVFQILFPEVHHDKIPSPYSNEDIIITAPLSNDLEVLRDNLRNILLARFRVDILCEIPDLEIEFDVLFSQAVKVWRNGAVIASTKPCGYTAEKVDIVAGMVDTITTKHYDTPPLLEPTQASPQLSKGCIQDFSGLPTAPELKTEDLYTPFPYLREHIHWDPQDDVDTKPAVDGLSNDCKIDPCSPYFATPPVLSNEQHLSKAAKVDMPGSSLQVLDANYRMLCGFDLNIPFDYSVPYVFGQNYPLALDSHLALDHNAELTTLGAYLPPTPSLTAVNNPFMGSDNSLEQTSARFSALNAPGEASLPSICMQENEEGVNIDEWLNLETCTPCSEWSEQQRQALDEEMDRQFELL</sequence>
<dbReference type="Proteomes" id="UP000800039">
    <property type="component" value="Unassembled WGS sequence"/>
</dbReference>
<comment type="caution">
    <text evidence="1">The sequence shown here is derived from an EMBL/GenBank/DDBJ whole genome shotgun (WGS) entry which is preliminary data.</text>
</comment>
<dbReference type="PANTHER" id="PTHR38166:SF1">
    <property type="entry name" value="C2H2-TYPE DOMAIN-CONTAINING PROTEIN"/>
    <property type="match status" value="1"/>
</dbReference>
<dbReference type="AlphaFoldDB" id="A0A9P4GLC5"/>
<dbReference type="EMBL" id="ML976615">
    <property type="protein sequence ID" value="KAF1847456.1"/>
    <property type="molecule type" value="Genomic_DNA"/>
</dbReference>
<keyword evidence="2" id="KW-1185">Reference proteome</keyword>
<dbReference type="PANTHER" id="PTHR38166">
    <property type="entry name" value="C2H2-TYPE DOMAIN-CONTAINING PROTEIN-RELATED"/>
    <property type="match status" value="1"/>
</dbReference>
<gene>
    <name evidence="1" type="ORF">K460DRAFT_414201</name>
</gene>
<evidence type="ECO:0000313" key="1">
    <source>
        <dbReference type="EMBL" id="KAF1847456.1"/>
    </source>
</evidence>
<proteinExistence type="predicted"/>
<dbReference type="OrthoDB" id="3801136at2759"/>
<evidence type="ECO:0000313" key="2">
    <source>
        <dbReference type="Proteomes" id="UP000800039"/>
    </source>
</evidence>